<feature type="compositionally biased region" description="Basic residues" evidence="1">
    <location>
        <begin position="34"/>
        <end position="44"/>
    </location>
</feature>
<feature type="region of interest" description="Disordered" evidence="1">
    <location>
        <begin position="170"/>
        <end position="189"/>
    </location>
</feature>
<accession>Q2H260</accession>
<keyword evidence="4" id="KW-1185">Reference proteome</keyword>
<evidence type="ECO:0000256" key="1">
    <source>
        <dbReference type="SAM" id="MobiDB-lite"/>
    </source>
</evidence>
<feature type="compositionally biased region" description="Polar residues" evidence="1">
    <location>
        <begin position="20"/>
        <end position="31"/>
    </location>
</feature>
<dbReference type="InParanoid" id="Q2H260"/>
<name>Q2H260_CHAGB</name>
<reference evidence="4" key="1">
    <citation type="journal article" date="2015" name="Genome Announc.">
        <title>Draft genome sequence of the cellulolytic fungus Chaetomium globosum.</title>
        <authorList>
            <person name="Cuomo C.A."/>
            <person name="Untereiner W.A."/>
            <person name="Ma L.-J."/>
            <person name="Grabherr M."/>
            <person name="Birren B.W."/>
        </authorList>
    </citation>
    <scope>NUCLEOTIDE SEQUENCE [LARGE SCALE GENOMIC DNA]</scope>
    <source>
        <strain evidence="4">ATCC 6205 / CBS 148.51 / DSM 1962 / NBRC 6347 / NRRL 1970</strain>
    </source>
</reference>
<dbReference type="GeneID" id="4391669"/>
<organism evidence="3 4">
    <name type="scientific">Chaetomium globosum (strain ATCC 6205 / CBS 148.51 / DSM 1962 / NBRC 6347 / NRRL 1970)</name>
    <name type="common">Soil fungus</name>
    <dbReference type="NCBI Taxonomy" id="306901"/>
    <lineage>
        <taxon>Eukaryota</taxon>
        <taxon>Fungi</taxon>
        <taxon>Dikarya</taxon>
        <taxon>Ascomycota</taxon>
        <taxon>Pezizomycotina</taxon>
        <taxon>Sordariomycetes</taxon>
        <taxon>Sordariomycetidae</taxon>
        <taxon>Sordariales</taxon>
        <taxon>Chaetomiaceae</taxon>
        <taxon>Chaetomium</taxon>
    </lineage>
</organism>
<keyword evidence="2" id="KW-1133">Transmembrane helix</keyword>
<proteinExistence type="predicted"/>
<dbReference type="VEuPathDB" id="FungiDB:CHGG_04136"/>
<protein>
    <submittedName>
        <fullName evidence="3">Uncharacterized protein</fullName>
    </submittedName>
</protein>
<feature type="transmembrane region" description="Helical" evidence="2">
    <location>
        <begin position="298"/>
        <end position="321"/>
    </location>
</feature>
<sequence>MNTAKATACRPNKAIENPLLRNTSSSTNRQLTVHLKKKLPRQLKRAAEIPPQIVSQERHGNEDLHQAHHHRKLQAGREPCPKQQDNPHGGQDQQQRHLDAQSQRIHQRTPHPRPALQKVDSQPQKQGREAVVEAAQHKHAVQPFREYQQRENVRRNLKTRTALQVSLPLSLSPKNSQPHCTPSDATHLRPPIARHDHAQRRQVHARKQLLCQQDVGALAREPVQPRVDVDVRRRVDQRARAAADARVVALARDDLGYLFHMIRVQRTASARKRRGGMRVERIWRPLRMSRVKRVMRRCIGGWLCSAMAVVNVLATMLVMVLRTRWPLDWSLELWMTWELG</sequence>
<feature type="region of interest" description="Disordered" evidence="1">
    <location>
        <begin position="1"/>
        <end position="151"/>
    </location>
</feature>
<feature type="compositionally biased region" description="Basic and acidic residues" evidence="1">
    <location>
        <begin position="56"/>
        <end position="66"/>
    </location>
</feature>
<evidence type="ECO:0000313" key="4">
    <source>
        <dbReference type="Proteomes" id="UP000001056"/>
    </source>
</evidence>
<dbReference type="HOGENOM" id="CLU_816363_0_0_1"/>
<feature type="compositionally biased region" description="Polar residues" evidence="1">
    <location>
        <begin position="170"/>
        <end position="184"/>
    </location>
</feature>
<keyword evidence="2" id="KW-0812">Transmembrane</keyword>
<dbReference type="Proteomes" id="UP000001056">
    <property type="component" value="Unassembled WGS sequence"/>
</dbReference>
<gene>
    <name evidence="3" type="ORF">CHGG_04136</name>
</gene>
<dbReference type="AlphaFoldDB" id="Q2H260"/>
<evidence type="ECO:0000313" key="3">
    <source>
        <dbReference type="EMBL" id="EAQ87517.1"/>
    </source>
</evidence>
<dbReference type="EMBL" id="CH408032">
    <property type="protein sequence ID" value="EAQ87517.1"/>
    <property type="molecule type" value="Genomic_DNA"/>
</dbReference>
<keyword evidence="2" id="KW-0472">Membrane</keyword>
<dbReference type="RefSeq" id="XP_001223350.1">
    <property type="nucleotide sequence ID" value="XM_001223349.1"/>
</dbReference>
<evidence type="ECO:0000256" key="2">
    <source>
        <dbReference type="SAM" id="Phobius"/>
    </source>
</evidence>